<keyword evidence="1 3" id="KW-0808">Transferase</keyword>
<organism evidence="3 4">
    <name type="scientific">Exilibacterium tricleocarpae</name>
    <dbReference type="NCBI Taxonomy" id="2591008"/>
    <lineage>
        <taxon>Bacteria</taxon>
        <taxon>Pseudomonadati</taxon>
        <taxon>Pseudomonadota</taxon>
        <taxon>Gammaproteobacteria</taxon>
        <taxon>Cellvibrionales</taxon>
        <taxon>Cellvibrionaceae</taxon>
        <taxon>Exilibacterium</taxon>
    </lineage>
</organism>
<dbReference type="RefSeq" id="WP_142904661.1">
    <property type="nucleotide sequence ID" value="NZ_ML660093.1"/>
</dbReference>
<dbReference type="Proteomes" id="UP000319732">
    <property type="component" value="Unassembled WGS sequence"/>
</dbReference>
<dbReference type="InterPro" id="IPR029063">
    <property type="entry name" value="SAM-dependent_MTases_sf"/>
</dbReference>
<sequence length="189" mass="20291">MSNGWEEIAGDFIAAREQSSIGVDVARAWAQTLPNGAAILDLGCGTGVPIALALSKDGFRIYGVDASPTIIAEFKRRLPQMSAACEPVETSPFFGRSFDGIVSIGLVFLLSADAQRRLIFRAAAALDPGGHFLFTSPSPVCEWTDLMTGRKSRSLGEETYIRLLSEAGLDLVGNAVDEGENYYFHAVKT</sequence>
<dbReference type="PANTHER" id="PTHR43861">
    <property type="entry name" value="TRANS-ACONITATE 2-METHYLTRANSFERASE-RELATED"/>
    <property type="match status" value="1"/>
</dbReference>
<dbReference type="SUPFAM" id="SSF53335">
    <property type="entry name" value="S-adenosyl-L-methionine-dependent methyltransferases"/>
    <property type="match status" value="1"/>
</dbReference>
<keyword evidence="4" id="KW-1185">Reference proteome</keyword>
<name>A0A545TNP3_9GAMM</name>
<dbReference type="Pfam" id="PF13649">
    <property type="entry name" value="Methyltransf_25"/>
    <property type="match status" value="1"/>
</dbReference>
<dbReference type="AlphaFoldDB" id="A0A545TNP3"/>
<proteinExistence type="predicted"/>
<protein>
    <submittedName>
        <fullName evidence="3">Class I SAM-dependent methyltransferase</fullName>
    </submittedName>
</protein>
<dbReference type="InterPro" id="IPR041698">
    <property type="entry name" value="Methyltransf_25"/>
</dbReference>
<evidence type="ECO:0000256" key="1">
    <source>
        <dbReference type="ARBA" id="ARBA00022679"/>
    </source>
</evidence>
<dbReference type="CDD" id="cd02440">
    <property type="entry name" value="AdoMet_MTases"/>
    <property type="match status" value="1"/>
</dbReference>
<evidence type="ECO:0000313" key="4">
    <source>
        <dbReference type="Proteomes" id="UP000319732"/>
    </source>
</evidence>
<dbReference type="GO" id="GO:0008168">
    <property type="term" value="F:methyltransferase activity"/>
    <property type="evidence" value="ECO:0007669"/>
    <property type="project" value="UniProtKB-KW"/>
</dbReference>
<evidence type="ECO:0000313" key="3">
    <source>
        <dbReference type="EMBL" id="TQV78826.1"/>
    </source>
</evidence>
<dbReference type="GO" id="GO:0032259">
    <property type="term" value="P:methylation"/>
    <property type="evidence" value="ECO:0007669"/>
    <property type="project" value="UniProtKB-KW"/>
</dbReference>
<dbReference type="Gene3D" id="3.40.50.150">
    <property type="entry name" value="Vaccinia Virus protein VP39"/>
    <property type="match status" value="1"/>
</dbReference>
<accession>A0A545TNP3</accession>
<comment type="caution">
    <text evidence="3">The sequence shown here is derived from an EMBL/GenBank/DDBJ whole genome shotgun (WGS) entry which is preliminary data.</text>
</comment>
<feature type="domain" description="Methyltransferase" evidence="2">
    <location>
        <begin position="39"/>
        <end position="130"/>
    </location>
</feature>
<dbReference type="OrthoDB" id="5731261at2"/>
<gene>
    <name evidence="3" type="ORF">FKG94_12450</name>
</gene>
<evidence type="ECO:0000259" key="2">
    <source>
        <dbReference type="Pfam" id="PF13649"/>
    </source>
</evidence>
<reference evidence="3 4" key="1">
    <citation type="submission" date="2019-06" db="EMBL/GenBank/DDBJ databases">
        <title>Whole genome sequence for Cellvibrionaceae sp. R142.</title>
        <authorList>
            <person name="Wang G."/>
        </authorList>
    </citation>
    <scope>NUCLEOTIDE SEQUENCE [LARGE SCALE GENOMIC DNA]</scope>
    <source>
        <strain evidence="3 4">R142</strain>
    </source>
</reference>
<dbReference type="EMBL" id="VHSG01000012">
    <property type="protein sequence ID" value="TQV78826.1"/>
    <property type="molecule type" value="Genomic_DNA"/>
</dbReference>
<keyword evidence="3" id="KW-0489">Methyltransferase</keyword>